<dbReference type="InterPro" id="IPR013830">
    <property type="entry name" value="SGNH_hydro"/>
</dbReference>
<dbReference type="KEGG" id="mic:Mic7113_5948"/>
<feature type="signal peptide" evidence="1">
    <location>
        <begin position="1"/>
        <end position="33"/>
    </location>
</feature>
<keyword evidence="4" id="KW-1185">Reference proteome</keyword>
<accession>K9WP20</accession>
<dbReference type="InterPro" id="IPR036514">
    <property type="entry name" value="SGNH_hydro_sf"/>
</dbReference>
<dbReference type="Gene3D" id="3.40.50.1110">
    <property type="entry name" value="SGNH hydrolase"/>
    <property type="match status" value="1"/>
</dbReference>
<gene>
    <name evidence="3" type="ORF">Mic7113_5948</name>
</gene>
<sequence>MNLKPSIGRFRLPAFFAGTLLSVLCITTAISTAVPSDKPTRIMPLGDSITQGNTQHNSYRRPLWLELRQAGYNIDFVGSTRENFGGLSPLSDFDPDHEGHWGWRVDQVLEKIDGWMRISEPDIVLIHLGNNDLTQGQSLESTIEELRQLIQRIRIVNPRVKLLIAQIIPCGNPPRIQQLNQRIGHLARRTSTQNSPIVVVNQFSGFNPKAGVDTYDGCHPSEAGEQKMASRWFAALKKVLPNPEKSPSP</sequence>
<keyword evidence="1" id="KW-0732">Signal</keyword>
<name>K9WP20_9CYAN</name>
<dbReference type="PATRIC" id="fig|1173027.3.peg.6589"/>
<dbReference type="CDD" id="cd01833">
    <property type="entry name" value="XynB_like"/>
    <property type="match status" value="1"/>
</dbReference>
<organism evidence="3 4">
    <name type="scientific">Allocoleopsis franciscana PCC 7113</name>
    <dbReference type="NCBI Taxonomy" id="1173027"/>
    <lineage>
        <taxon>Bacteria</taxon>
        <taxon>Bacillati</taxon>
        <taxon>Cyanobacteriota</taxon>
        <taxon>Cyanophyceae</taxon>
        <taxon>Coleofasciculales</taxon>
        <taxon>Coleofasciculaceae</taxon>
        <taxon>Allocoleopsis</taxon>
        <taxon>Allocoleopsis franciscana</taxon>
    </lineage>
</organism>
<protein>
    <submittedName>
        <fullName evidence="3">Lysophospholipase L1-like esterase</fullName>
    </submittedName>
</protein>
<proteinExistence type="predicted"/>
<evidence type="ECO:0000259" key="2">
    <source>
        <dbReference type="Pfam" id="PF13472"/>
    </source>
</evidence>
<feature type="domain" description="SGNH hydrolase-type esterase" evidence="2">
    <location>
        <begin position="45"/>
        <end position="226"/>
    </location>
</feature>
<evidence type="ECO:0000313" key="3">
    <source>
        <dbReference type="EMBL" id="AFZ21551.1"/>
    </source>
</evidence>
<dbReference type="AlphaFoldDB" id="K9WP20"/>
<evidence type="ECO:0000256" key="1">
    <source>
        <dbReference type="SAM" id="SignalP"/>
    </source>
</evidence>
<dbReference type="RefSeq" id="WP_015185680.1">
    <property type="nucleotide sequence ID" value="NC_019738.1"/>
</dbReference>
<dbReference type="PANTHER" id="PTHR30383:SF2">
    <property type="entry name" value="CELLULOSE-BINDING PROTEIN"/>
    <property type="match status" value="1"/>
</dbReference>
<dbReference type="GO" id="GO:0004622">
    <property type="term" value="F:phosphatidylcholine lysophospholipase activity"/>
    <property type="evidence" value="ECO:0007669"/>
    <property type="project" value="TreeGrafter"/>
</dbReference>
<dbReference type="Proteomes" id="UP000010471">
    <property type="component" value="Chromosome"/>
</dbReference>
<evidence type="ECO:0000313" key="4">
    <source>
        <dbReference type="Proteomes" id="UP000010471"/>
    </source>
</evidence>
<dbReference type="Pfam" id="PF13472">
    <property type="entry name" value="Lipase_GDSL_2"/>
    <property type="match status" value="1"/>
</dbReference>
<dbReference type="HOGENOM" id="CLU_044083_3_0_3"/>
<dbReference type="STRING" id="1173027.Mic7113_5948"/>
<dbReference type="SUPFAM" id="SSF52266">
    <property type="entry name" value="SGNH hydrolase"/>
    <property type="match status" value="1"/>
</dbReference>
<dbReference type="EMBL" id="CP003630">
    <property type="protein sequence ID" value="AFZ21551.1"/>
    <property type="molecule type" value="Genomic_DNA"/>
</dbReference>
<reference evidence="3 4" key="1">
    <citation type="submission" date="2012-06" db="EMBL/GenBank/DDBJ databases">
        <title>Finished chromosome of genome of Microcoleus sp. PCC 7113.</title>
        <authorList>
            <consortium name="US DOE Joint Genome Institute"/>
            <person name="Gugger M."/>
            <person name="Coursin T."/>
            <person name="Rippka R."/>
            <person name="Tandeau De Marsac N."/>
            <person name="Huntemann M."/>
            <person name="Wei C.-L."/>
            <person name="Han J."/>
            <person name="Detter J.C."/>
            <person name="Han C."/>
            <person name="Tapia R."/>
            <person name="Chen A."/>
            <person name="Kyrpides N."/>
            <person name="Mavromatis K."/>
            <person name="Markowitz V."/>
            <person name="Szeto E."/>
            <person name="Ivanova N."/>
            <person name="Pagani I."/>
            <person name="Pati A."/>
            <person name="Goodwin L."/>
            <person name="Nordberg H.P."/>
            <person name="Cantor M.N."/>
            <person name="Hua S.X."/>
            <person name="Woyke T."/>
            <person name="Kerfeld C.A."/>
        </authorList>
    </citation>
    <scope>NUCLEOTIDE SEQUENCE [LARGE SCALE GENOMIC DNA]</scope>
    <source>
        <strain evidence="3 4">PCC 7113</strain>
    </source>
</reference>
<dbReference type="PANTHER" id="PTHR30383">
    <property type="entry name" value="THIOESTERASE 1/PROTEASE 1/LYSOPHOSPHOLIPASE L1"/>
    <property type="match status" value="1"/>
</dbReference>
<dbReference type="eggNOG" id="COG2755">
    <property type="taxonomic scope" value="Bacteria"/>
</dbReference>
<dbReference type="InterPro" id="IPR051532">
    <property type="entry name" value="Ester_Hydrolysis_Enzymes"/>
</dbReference>
<feature type="chain" id="PRO_5003937619" evidence="1">
    <location>
        <begin position="34"/>
        <end position="249"/>
    </location>
</feature>